<protein>
    <submittedName>
        <fullName evidence="1">Uncharacterized protein</fullName>
    </submittedName>
</protein>
<dbReference type="InterPro" id="IPR027861">
    <property type="entry name" value="TMEM249"/>
</dbReference>
<comment type="caution">
    <text evidence="1">The sequence shown here is derived from an EMBL/GenBank/DDBJ whole genome shotgun (WGS) entry which is preliminary data.</text>
</comment>
<sequence length="180" mass="21294">MTLKDYLRFELRTRVYDDPIFSGVPSEQVLAAKLHANPYFPFTYIGQGETVGYRFRHIHRYILYPNEYQYEFASGDYIHVRGDFSNIYVRLLRETAESSQRSRMYYLVLNGYEMDRQILCSPTRNLEELRKLGQRIASNLNINYFDEANISKHHVIRHFRSDKAVFSYREAGQIANQAGN</sequence>
<dbReference type="PANTHER" id="PTHR35442:SF1">
    <property type="entry name" value="CATION CHANNEL SPERM-ASSOCIATED AUXILIARY SUBUNIT TMEM249"/>
    <property type="match status" value="1"/>
</dbReference>
<organism evidence="1 2">
    <name type="scientific">Polyrhizophydium stewartii</name>
    <dbReference type="NCBI Taxonomy" id="2732419"/>
    <lineage>
        <taxon>Eukaryota</taxon>
        <taxon>Fungi</taxon>
        <taxon>Fungi incertae sedis</taxon>
        <taxon>Chytridiomycota</taxon>
        <taxon>Chytridiomycota incertae sedis</taxon>
        <taxon>Chytridiomycetes</taxon>
        <taxon>Rhizophydiales</taxon>
        <taxon>Rhizophydiales incertae sedis</taxon>
        <taxon>Polyrhizophydium</taxon>
    </lineage>
</organism>
<reference evidence="1 2" key="1">
    <citation type="submission" date="2023-09" db="EMBL/GenBank/DDBJ databases">
        <title>Pangenome analysis of Batrachochytrium dendrobatidis and related Chytrids.</title>
        <authorList>
            <person name="Yacoub M.N."/>
            <person name="Stajich J.E."/>
            <person name="James T.Y."/>
        </authorList>
    </citation>
    <scope>NUCLEOTIDE SEQUENCE [LARGE SCALE GENOMIC DNA]</scope>
    <source>
        <strain evidence="1 2">JEL0888</strain>
    </source>
</reference>
<dbReference type="PANTHER" id="PTHR35442">
    <property type="entry name" value="TRANSMEMBRANE PROTEIN 249"/>
    <property type="match status" value="1"/>
</dbReference>
<gene>
    <name evidence="1" type="ORF">HK105_206117</name>
</gene>
<keyword evidence="2" id="KW-1185">Reference proteome</keyword>
<evidence type="ECO:0000313" key="2">
    <source>
        <dbReference type="Proteomes" id="UP001527925"/>
    </source>
</evidence>
<name>A0ABR4N4E8_9FUNG</name>
<accession>A0ABR4N4E8</accession>
<dbReference type="Pfam" id="PF15158">
    <property type="entry name" value="TMEM249"/>
    <property type="match status" value="1"/>
</dbReference>
<dbReference type="EMBL" id="JADGIZ020000034">
    <property type="protein sequence ID" value="KAL2914345.1"/>
    <property type="molecule type" value="Genomic_DNA"/>
</dbReference>
<dbReference type="Proteomes" id="UP001527925">
    <property type="component" value="Unassembled WGS sequence"/>
</dbReference>
<evidence type="ECO:0000313" key="1">
    <source>
        <dbReference type="EMBL" id="KAL2914345.1"/>
    </source>
</evidence>
<proteinExistence type="predicted"/>